<dbReference type="InterPro" id="IPR011989">
    <property type="entry name" value="ARM-like"/>
</dbReference>
<dbReference type="Proteomes" id="UP001054857">
    <property type="component" value="Unassembled WGS sequence"/>
</dbReference>
<dbReference type="InterPro" id="IPR052575">
    <property type="entry name" value="SSU_processome_comp_20"/>
</dbReference>
<dbReference type="PANTHER" id="PTHR17695:SF11">
    <property type="entry name" value="SMALL SUBUNIT PROCESSOME COMPONENT 20 HOMOLOG"/>
    <property type="match status" value="1"/>
</dbReference>
<dbReference type="InterPro" id="IPR016024">
    <property type="entry name" value="ARM-type_fold"/>
</dbReference>
<sequence>HETLVLEFCLTLLHSGVRRGALAGRSPELLAHVDPAVPLLVRALRSRHAGCVSLALRTLAHVVPLPLPNLAAAAPKAGKALTALLQKVPNVRHPIAQDCFRLLAALLRDCPAYQPTTAQLRFLLRWAFEDLGEAGAQPTAFALLRALLGRRVVVPEVYDVMDRVQQIMVRSQAAPVRTCCGVALLQFLLDFPLGPQRLKQHVAFLLANLEYEYESGRLQVLDMLAQVVGKFPLEVLQAQSDVLLMPLVVRLVNDSSPKARAAAGEVLRALLGRLEAPQLDRAVSYCRAWLE</sequence>
<feature type="non-terminal residue" evidence="2">
    <location>
        <position position="291"/>
    </location>
</feature>
<feature type="repeat" description="HEAT" evidence="1">
    <location>
        <begin position="244"/>
        <end position="281"/>
    </location>
</feature>
<dbReference type="SUPFAM" id="SSF48371">
    <property type="entry name" value="ARM repeat"/>
    <property type="match status" value="1"/>
</dbReference>
<dbReference type="PROSITE" id="PS50077">
    <property type="entry name" value="HEAT_REPEAT"/>
    <property type="match status" value="1"/>
</dbReference>
<evidence type="ECO:0000256" key="1">
    <source>
        <dbReference type="PROSITE-ProRule" id="PRU00103"/>
    </source>
</evidence>
<dbReference type="Gene3D" id="1.25.10.10">
    <property type="entry name" value="Leucine-rich Repeat Variant"/>
    <property type="match status" value="1"/>
</dbReference>
<organism evidence="2 3">
    <name type="scientific">Astrephomene gubernaculifera</name>
    <dbReference type="NCBI Taxonomy" id="47775"/>
    <lineage>
        <taxon>Eukaryota</taxon>
        <taxon>Viridiplantae</taxon>
        <taxon>Chlorophyta</taxon>
        <taxon>core chlorophytes</taxon>
        <taxon>Chlorophyceae</taxon>
        <taxon>CS clade</taxon>
        <taxon>Chlamydomonadales</taxon>
        <taxon>Astrephomenaceae</taxon>
        <taxon>Astrephomene</taxon>
    </lineage>
</organism>
<gene>
    <name evidence="2" type="ORF">Agub_g15133</name>
</gene>
<dbReference type="PANTHER" id="PTHR17695">
    <property type="entry name" value="SMALL SUBUNIT PROCESSOME COMPONENT 20 HOMOLOG"/>
    <property type="match status" value="1"/>
</dbReference>
<dbReference type="AlphaFoldDB" id="A0AAD3E4Q9"/>
<proteinExistence type="predicted"/>
<dbReference type="GO" id="GO:0030686">
    <property type="term" value="C:90S preribosome"/>
    <property type="evidence" value="ECO:0007669"/>
    <property type="project" value="TreeGrafter"/>
</dbReference>
<evidence type="ECO:0000313" key="3">
    <source>
        <dbReference type="Proteomes" id="UP001054857"/>
    </source>
</evidence>
<protein>
    <submittedName>
        <fullName evidence="2">Uncharacterized protein</fullName>
    </submittedName>
</protein>
<keyword evidence="3" id="KW-1185">Reference proteome</keyword>
<comment type="caution">
    <text evidence="2">The sequence shown here is derived from an EMBL/GenBank/DDBJ whole genome shotgun (WGS) entry which is preliminary data.</text>
</comment>
<reference evidence="2 3" key="1">
    <citation type="journal article" date="2021" name="Sci. Rep.">
        <title>Genome sequencing of the multicellular alga Astrephomene provides insights into convergent evolution of germ-soma differentiation.</title>
        <authorList>
            <person name="Yamashita S."/>
            <person name="Yamamoto K."/>
            <person name="Matsuzaki R."/>
            <person name="Suzuki S."/>
            <person name="Yamaguchi H."/>
            <person name="Hirooka S."/>
            <person name="Minakuchi Y."/>
            <person name="Miyagishima S."/>
            <person name="Kawachi M."/>
            <person name="Toyoda A."/>
            <person name="Nozaki H."/>
        </authorList>
    </citation>
    <scope>NUCLEOTIDE SEQUENCE [LARGE SCALE GENOMIC DNA]</scope>
    <source>
        <strain evidence="2 3">NIES-4017</strain>
    </source>
</reference>
<feature type="non-terminal residue" evidence="2">
    <location>
        <position position="1"/>
    </location>
</feature>
<name>A0AAD3E4Q9_9CHLO</name>
<dbReference type="InterPro" id="IPR021133">
    <property type="entry name" value="HEAT_type_2"/>
</dbReference>
<dbReference type="GO" id="GO:0032040">
    <property type="term" value="C:small-subunit processome"/>
    <property type="evidence" value="ECO:0007669"/>
    <property type="project" value="TreeGrafter"/>
</dbReference>
<evidence type="ECO:0000313" key="2">
    <source>
        <dbReference type="EMBL" id="GFR52617.1"/>
    </source>
</evidence>
<dbReference type="EMBL" id="BMAR01000068">
    <property type="protein sequence ID" value="GFR52617.1"/>
    <property type="molecule type" value="Genomic_DNA"/>
</dbReference>
<accession>A0AAD3E4Q9</accession>